<sequence>MMDRKNRNTLVAAAIIMLAFGLTAFYLPVIMLAVGEVSTIAAGVVAILFVAAFFMVFWLRGRSQQGKGD</sequence>
<keyword evidence="1" id="KW-0812">Transmembrane</keyword>
<dbReference type="EMBL" id="AHAM01000059">
    <property type="protein sequence ID" value="EHK57619.1"/>
    <property type="molecule type" value="Genomic_DNA"/>
</dbReference>
<evidence type="ECO:0000256" key="1">
    <source>
        <dbReference type="SAM" id="Phobius"/>
    </source>
</evidence>
<feature type="transmembrane region" description="Helical" evidence="1">
    <location>
        <begin position="12"/>
        <end position="34"/>
    </location>
</feature>
<name>H0HNS4_9HYPH</name>
<keyword evidence="1" id="KW-1133">Transmembrane helix</keyword>
<dbReference type="PATRIC" id="fig|1107882.3.peg.1764"/>
<evidence type="ECO:0000313" key="3">
    <source>
        <dbReference type="Proteomes" id="UP000003250"/>
    </source>
</evidence>
<organism evidence="2 3">
    <name type="scientific">Mesorhizobium alhagi CCNWXJ12-2</name>
    <dbReference type="NCBI Taxonomy" id="1107882"/>
    <lineage>
        <taxon>Bacteria</taxon>
        <taxon>Pseudomonadati</taxon>
        <taxon>Pseudomonadota</taxon>
        <taxon>Alphaproteobacteria</taxon>
        <taxon>Hyphomicrobiales</taxon>
        <taxon>Phyllobacteriaceae</taxon>
        <taxon>Allomesorhizobium</taxon>
    </lineage>
</organism>
<reference evidence="2 3" key="1">
    <citation type="journal article" date="2012" name="J. Bacteriol.">
        <title>Draft Genome Sequence of Mesorhizobium alhagi CCNWXJ12-2T, a Novel Salt-Resistant Species Isolated from the Desert of Northwestern China.</title>
        <authorList>
            <person name="Zhou M."/>
            <person name="Chen W."/>
            <person name="Chen H."/>
            <person name="Wei G."/>
        </authorList>
    </citation>
    <scope>NUCLEOTIDE SEQUENCE [LARGE SCALE GENOMIC DNA]</scope>
    <source>
        <strain evidence="2 3">CCNWXJ12-2</strain>
    </source>
</reference>
<accession>H0HNS4</accession>
<proteinExistence type="predicted"/>
<feature type="transmembrane region" description="Helical" evidence="1">
    <location>
        <begin position="40"/>
        <end position="59"/>
    </location>
</feature>
<dbReference type="Proteomes" id="UP000003250">
    <property type="component" value="Unassembled WGS sequence"/>
</dbReference>
<dbReference type="AlphaFoldDB" id="H0HNS4"/>
<protein>
    <submittedName>
        <fullName evidence="2">Uncharacterized protein</fullName>
    </submittedName>
</protein>
<keyword evidence="3" id="KW-1185">Reference proteome</keyword>
<evidence type="ECO:0000313" key="2">
    <source>
        <dbReference type="EMBL" id="EHK57619.1"/>
    </source>
</evidence>
<keyword evidence="1" id="KW-0472">Membrane</keyword>
<gene>
    <name evidence="2" type="ORF">MAXJ12_08996</name>
</gene>
<dbReference type="RefSeq" id="WP_008835436.1">
    <property type="nucleotide sequence ID" value="NZ_AHAM01000059.1"/>
</dbReference>